<proteinExistence type="inferred from homology"/>
<dbReference type="SUPFAM" id="SSF82771">
    <property type="entry name" value="GIY-YIG endonuclease"/>
    <property type="match status" value="1"/>
</dbReference>
<comment type="similarity">
    <text evidence="1">Belongs to the UPF0213 family.</text>
</comment>
<dbReference type="Gene3D" id="3.40.1440.10">
    <property type="entry name" value="GIY-YIG endonuclease"/>
    <property type="match status" value="1"/>
</dbReference>
<evidence type="ECO:0000313" key="4">
    <source>
        <dbReference type="Proteomes" id="UP000249354"/>
    </source>
</evidence>
<accession>A0A2W4TZB2</accession>
<dbReference type="PROSITE" id="PS50164">
    <property type="entry name" value="GIY_YIG"/>
    <property type="match status" value="1"/>
</dbReference>
<dbReference type="InterPro" id="IPR035901">
    <property type="entry name" value="GIY-YIG_endonuc_sf"/>
</dbReference>
<evidence type="ECO:0000259" key="2">
    <source>
        <dbReference type="PROSITE" id="PS50164"/>
    </source>
</evidence>
<dbReference type="Proteomes" id="UP000249354">
    <property type="component" value="Unassembled WGS sequence"/>
</dbReference>
<evidence type="ECO:0000313" key="3">
    <source>
        <dbReference type="EMBL" id="PZO12247.1"/>
    </source>
</evidence>
<sequence>MYILRCADDSYYTGSTKHLLRRLWQHQNGFGANHTSKRLPVTLVYAEAFERVADAFYREKQVQGWSRKKKEALIQANQEQLHVLAECQNISHYSWNPCCLDD</sequence>
<evidence type="ECO:0000256" key="1">
    <source>
        <dbReference type="ARBA" id="ARBA00007435"/>
    </source>
</evidence>
<dbReference type="PANTHER" id="PTHR34477">
    <property type="entry name" value="UPF0213 PROTEIN YHBQ"/>
    <property type="match status" value="1"/>
</dbReference>
<dbReference type="Pfam" id="PF01541">
    <property type="entry name" value="GIY-YIG"/>
    <property type="match status" value="1"/>
</dbReference>
<dbReference type="InterPro" id="IPR000305">
    <property type="entry name" value="GIY-YIG_endonuc"/>
</dbReference>
<reference evidence="3 4" key="2">
    <citation type="submission" date="2018-06" db="EMBL/GenBank/DDBJ databases">
        <title>Metagenomic assembly of (sub)arctic Cyanobacteria and their associated microbiome from non-axenic cultures.</title>
        <authorList>
            <person name="Baurain D."/>
        </authorList>
    </citation>
    <scope>NUCLEOTIDE SEQUENCE [LARGE SCALE GENOMIC DNA]</scope>
    <source>
        <strain evidence="3">ULC129bin1</strain>
    </source>
</reference>
<comment type="caution">
    <text evidence="3">The sequence shown here is derived from an EMBL/GenBank/DDBJ whole genome shotgun (WGS) entry which is preliminary data.</text>
</comment>
<name>A0A2W4TZB2_9CYAN</name>
<dbReference type="EMBL" id="QBMC01000154">
    <property type="protein sequence ID" value="PZO12247.1"/>
    <property type="molecule type" value="Genomic_DNA"/>
</dbReference>
<organism evidence="3 4">
    <name type="scientific">Leptolyngbya foveolarum</name>
    <dbReference type="NCBI Taxonomy" id="47253"/>
    <lineage>
        <taxon>Bacteria</taxon>
        <taxon>Bacillati</taxon>
        <taxon>Cyanobacteriota</taxon>
        <taxon>Cyanophyceae</taxon>
        <taxon>Leptolyngbyales</taxon>
        <taxon>Leptolyngbyaceae</taxon>
        <taxon>Leptolyngbya group</taxon>
        <taxon>Leptolyngbya</taxon>
    </lineage>
</organism>
<protein>
    <recommendedName>
        <fullName evidence="2">GIY-YIG domain-containing protein</fullName>
    </recommendedName>
</protein>
<dbReference type="CDD" id="cd10456">
    <property type="entry name" value="GIY-YIG_UPF0213"/>
    <property type="match status" value="1"/>
</dbReference>
<feature type="domain" description="GIY-YIG" evidence="2">
    <location>
        <begin position="1"/>
        <end position="72"/>
    </location>
</feature>
<dbReference type="PANTHER" id="PTHR34477:SF1">
    <property type="entry name" value="UPF0213 PROTEIN YHBQ"/>
    <property type="match status" value="1"/>
</dbReference>
<reference evidence="4" key="1">
    <citation type="submission" date="2018-04" db="EMBL/GenBank/DDBJ databases">
        <authorList>
            <person name="Cornet L."/>
        </authorList>
    </citation>
    <scope>NUCLEOTIDE SEQUENCE [LARGE SCALE GENOMIC DNA]</scope>
</reference>
<dbReference type="InterPro" id="IPR050190">
    <property type="entry name" value="UPF0213_domain"/>
</dbReference>
<gene>
    <name evidence="3" type="ORF">DCF25_17900</name>
</gene>
<dbReference type="AlphaFoldDB" id="A0A2W4TZB2"/>